<dbReference type="OrthoDB" id="9792218at2"/>
<dbReference type="Gene3D" id="2.30.30.60">
    <property type="match status" value="1"/>
</dbReference>
<dbReference type="RefSeq" id="WP_144855057.1">
    <property type="nucleotide sequence ID" value="NZ_BAAAYT010000006.1"/>
</dbReference>
<feature type="domain" description="Mechanosensitive ion channel MscS C-terminal" evidence="9">
    <location>
        <begin position="173"/>
        <end position="255"/>
    </location>
</feature>
<gene>
    <name evidence="10" type="ORF">FB557_0336</name>
</gene>
<comment type="caution">
    <text evidence="10">The sequence shown here is derived from an EMBL/GenBank/DDBJ whole genome shotgun (WGS) entry which is preliminary data.</text>
</comment>
<dbReference type="EMBL" id="VIUW01000001">
    <property type="protein sequence ID" value="TWD16799.1"/>
    <property type="molecule type" value="Genomic_DNA"/>
</dbReference>
<dbReference type="Proteomes" id="UP000315628">
    <property type="component" value="Unassembled WGS sequence"/>
</dbReference>
<dbReference type="GO" id="GO:0008381">
    <property type="term" value="F:mechanosensitive monoatomic ion channel activity"/>
    <property type="evidence" value="ECO:0007669"/>
    <property type="project" value="InterPro"/>
</dbReference>
<dbReference type="InterPro" id="IPR011014">
    <property type="entry name" value="MscS_channel_TM-2"/>
</dbReference>
<proteinExistence type="inferred from homology"/>
<dbReference type="InterPro" id="IPR049278">
    <property type="entry name" value="MS_channel_C"/>
</dbReference>
<keyword evidence="11" id="KW-1185">Reference proteome</keyword>
<evidence type="ECO:0000256" key="5">
    <source>
        <dbReference type="ARBA" id="ARBA00022989"/>
    </source>
</evidence>
<keyword evidence="4 7" id="KW-0812">Transmembrane</keyword>
<dbReference type="InterPro" id="IPR010920">
    <property type="entry name" value="LSM_dom_sf"/>
</dbReference>
<evidence type="ECO:0000259" key="8">
    <source>
        <dbReference type="Pfam" id="PF00924"/>
    </source>
</evidence>
<dbReference type="InterPro" id="IPR023408">
    <property type="entry name" value="MscS_beta-dom_sf"/>
</dbReference>
<accession>A0A560WGI8</accession>
<dbReference type="InterPro" id="IPR006685">
    <property type="entry name" value="MscS_channel_2nd"/>
</dbReference>
<feature type="transmembrane region" description="Helical" evidence="7">
    <location>
        <begin position="16"/>
        <end position="37"/>
    </location>
</feature>
<organism evidence="10 11">
    <name type="scientific">Marihabitans asiaticum</name>
    <dbReference type="NCBI Taxonomy" id="415218"/>
    <lineage>
        <taxon>Bacteria</taxon>
        <taxon>Bacillati</taxon>
        <taxon>Actinomycetota</taxon>
        <taxon>Actinomycetes</taxon>
        <taxon>Micrococcales</taxon>
        <taxon>Intrasporangiaceae</taxon>
        <taxon>Marihabitans</taxon>
    </lineage>
</organism>
<evidence type="ECO:0000256" key="4">
    <source>
        <dbReference type="ARBA" id="ARBA00022692"/>
    </source>
</evidence>
<dbReference type="PROSITE" id="PS01246">
    <property type="entry name" value="UPF0003"/>
    <property type="match status" value="1"/>
</dbReference>
<evidence type="ECO:0000256" key="3">
    <source>
        <dbReference type="ARBA" id="ARBA00022475"/>
    </source>
</evidence>
<evidence type="ECO:0000313" key="10">
    <source>
        <dbReference type="EMBL" id="TWD16799.1"/>
    </source>
</evidence>
<evidence type="ECO:0000313" key="11">
    <source>
        <dbReference type="Proteomes" id="UP000315628"/>
    </source>
</evidence>
<dbReference type="SUPFAM" id="SSF50182">
    <property type="entry name" value="Sm-like ribonucleoproteins"/>
    <property type="match status" value="1"/>
</dbReference>
<dbReference type="Pfam" id="PF21082">
    <property type="entry name" value="MS_channel_3rd"/>
    <property type="match status" value="1"/>
</dbReference>
<comment type="similarity">
    <text evidence="2">Belongs to the MscS (TC 1.A.23) family.</text>
</comment>
<dbReference type="PANTHER" id="PTHR30221">
    <property type="entry name" value="SMALL-CONDUCTANCE MECHANOSENSITIVE CHANNEL"/>
    <property type="match status" value="1"/>
</dbReference>
<protein>
    <submittedName>
        <fullName evidence="10">Mechanosensitive ion channel-like protein</fullName>
    </submittedName>
</protein>
<keyword evidence="3" id="KW-1003">Cell membrane</keyword>
<comment type="subcellular location">
    <subcellularLocation>
        <location evidence="1">Cell membrane</location>
        <topology evidence="1">Multi-pass membrane protein</topology>
    </subcellularLocation>
</comment>
<reference evidence="10 11" key="1">
    <citation type="submission" date="2019-06" db="EMBL/GenBank/DDBJ databases">
        <title>Sequencing the genomes of 1000 actinobacteria strains.</title>
        <authorList>
            <person name="Klenk H.-P."/>
        </authorList>
    </citation>
    <scope>NUCLEOTIDE SEQUENCE [LARGE SCALE GENOMIC DNA]</scope>
    <source>
        <strain evidence="10 11">DSM 18935</strain>
    </source>
</reference>
<keyword evidence="6 7" id="KW-0472">Membrane</keyword>
<keyword evidence="5 7" id="KW-1133">Transmembrane helix</keyword>
<dbReference type="PANTHER" id="PTHR30221:SF20">
    <property type="entry name" value="SMALL-CONDUCTANCE MECHANOSENSITIVE CHANNEL"/>
    <property type="match status" value="1"/>
</dbReference>
<sequence>MDDVDLPGGLGTLDPVWAGVLVFVLALLISIAARVALSRYATRGESDRHAVRQIGRLLSITLVLIGSLLALDVAGVRIGPMLGALGVGGIAVAIAAQDILQNFLAGLMIQVRRPFVIGDQIWTNDYEGTVVDVDLRATRLVTYDGLNVIIPNASVLREPIVNNTRTPLRRTTLAVGVRYDTDLELARYTLLTAVREVDGVSDRPSAEAFVEEFADSSINFALMYWHSADMATRWRVRTAVAIAVKKALDEAEIEIPFPQRVIWHGDGPEPEAKGADAAP</sequence>
<dbReference type="SUPFAM" id="SSF82861">
    <property type="entry name" value="Mechanosensitive channel protein MscS (YggB), transmembrane region"/>
    <property type="match status" value="1"/>
</dbReference>
<evidence type="ECO:0000256" key="2">
    <source>
        <dbReference type="ARBA" id="ARBA00008017"/>
    </source>
</evidence>
<evidence type="ECO:0000259" key="9">
    <source>
        <dbReference type="Pfam" id="PF21082"/>
    </source>
</evidence>
<dbReference type="SUPFAM" id="SSF82689">
    <property type="entry name" value="Mechanosensitive channel protein MscS (YggB), C-terminal domain"/>
    <property type="match status" value="1"/>
</dbReference>
<feature type="domain" description="Mechanosensitive ion channel MscS" evidence="8">
    <location>
        <begin position="98"/>
        <end position="165"/>
    </location>
</feature>
<dbReference type="GO" id="GO:0005886">
    <property type="term" value="C:plasma membrane"/>
    <property type="evidence" value="ECO:0007669"/>
    <property type="project" value="UniProtKB-SubCell"/>
</dbReference>
<dbReference type="Gene3D" id="3.30.70.100">
    <property type="match status" value="1"/>
</dbReference>
<dbReference type="Gene3D" id="1.10.287.1260">
    <property type="match status" value="1"/>
</dbReference>
<dbReference type="InterPro" id="IPR011066">
    <property type="entry name" value="MscS_channel_C_sf"/>
</dbReference>
<dbReference type="InterPro" id="IPR045275">
    <property type="entry name" value="MscS_archaea/bacteria_type"/>
</dbReference>
<name>A0A560WGI8_9MICO</name>
<dbReference type="InterPro" id="IPR006686">
    <property type="entry name" value="MscS_channel_CS"/>
</dbReference>
<evidence type="ECO:0000256" key="1">
    <source>
        <dbReference type="ARBA" id="ARBA00004651"/>
    </source>
</evidence>
<dbReference type="Pfam" id="PF00924">
    <property type="entry name" value="MS_channel_2nd"/>
    <property type="match status" value="1"/>
</dbReference>
<evidence type="ECO:0000256" key="7">
    <source>
        <dbReference type="SAM" id="Phobius"/>
    </source>
</evidence>
<feature type="transmembrane region" description="Helical" evidence="7">
    <location>
        <begin position="57"/>
        <end position="76"/>
    </location>
</feature>
<dbReference type="AlphaFoldDB" id="A0A560WGI8"/>
<evidence type="ECO:0000256" key="6">
    <source>
        <dbReference type="ARBA" id="ARBA00023136"/>
    </source>
</evidence>